<keyword evidence="3" id="KW-1185">Reference proteome</keyword>
<accession>A0ABT0G8M4</accession>
<protein>
    <submittedName>
        <fullName evidence="2">Alpha/beta fold hydrolase</fullName>
    </submittedName>
</protein>
<dbReference type="Pfam" id="PF00561">
    <property type="entry name" value="Abhydrolase_1"/>
    <property type="match status" value="1"/>
</dbReference>
<comment type="caution">
    <text evidence="2">The sequence shown here is derived from an EMBL/GenBank/DDBJ whole genome shotgun (WGS) entry which is preliminary data.</text>
</comment>
<gene>
    <name evidence="2" type="ORF">MF672_042700</name>
</gene>
<dbReference type="SUPFAM" id="SSF53474">
    <property type="entry name" value="alpha/beta-Hydrolases"/>
    <property type="match status" value="1"/>
</dbReference>
<organism evidence="2 3">
    <name type="scientific">Actinomadura luzonensis</name>
    <dbReference type="NCBI Taxonomy" id="2805427"/>
    <lineage>
        <taxon>Bacteria</taxon>
        <taxon>Bacillati</taxon>
        <taxon>Actinomycetota</taxon>
        <taxon>Actinomycetes</taxon>
        <taxon>Streptosporangiales</taxon>
        <taxon>Thermomonosporaceae</taxon>
        <taxon>Actinomadura</taxon>
    </lineage>
</organism>
<evidence type="ECO:0000313" key="2">
    <source>
        <dbReference type="EMBL" id="MCK2220471.1"/>
    </source>
</evidence>
<evidence type="ECO:0000259" key="1">
    <source>
        <dbReference type="Pfam" id="PF00561"/>
    </source>
</evidence>
<name>A0ABT0G8M4_9ACTN</name>
<feature type="domain" description="AB hydrolase-1" evidence="1">
    <location>
        <begin position="38"/>
        <end position="281"/>
    </location>
</feature>
<dbReference type="EMBL" id="JAKRKC020000002">
    <property type="protein sequence ID" value="MCK2220471.1"/>
    <property type="molecule type" value="Genomic_DNA"/>
</dbReference>
<dbReference type="InterPro" id="IPR050471">
    <property type="entry name" value="AB_hydrolase"/>
</dbReference>
<dbReference type="Gene3D" id="3.40.50.1820">
    <property type="entry name" value="alpha/beta hydrolase"/>
    <property type="match status" value="1"/>
</dbReference>
<dbReference type="PANTHER" id="PTHR43433">
    <property type="entry name" value="HYDROLASE, ALPHA/BETA FOLD FAMILY PROTEIN"/>
    <property type="match status" value="1"/>
</dbReference>
<keyword evidence="2" id="KW-0378">Hydrolase</keyword>
<dbReference type="InterPro" id="IPR029058">
    <property type="entry name" value="AB_hydrolase_fold"/>
</dbReference>
<dbReference type="InterPro" id="IPR000073">
    <property type="entry name" value="AB_hydrolase_1"/>
</dbReference>
<dbReference type="GO" id="GO:0016787">
    <property type="term" value="F:hydrolase activity"/>
    <property type="evidence" value="ECO:0007669"/>
    <property type="project" value="UniProtKB-KW"/>
</dbReference>
<evidence type="ECO:0000313" key="3">
    <source>
        <dbReference type="Proteomes" id="UP001317259"/>
    </source>
</evidence>
<proteinExistence type="predicted"/>
<sequence length="301" mass="32482">MDRETNPQTGGLRRTETFVDVADGYRLWVETAGDPGRPPLLLVMGANTSGLGWPEELVELLSRDHFVVRYDHRDTGRSTHAFHERPYPVRALADDAVAVLDALRVARAHVVGMSLGGTLVQLLLLDHADRLMSATIFGSALLGGAAPDPGICDEDLPGPDPRLLALWAELGQERDPETELRWRVEHWRVLNGGVLPFDDEEFADLERRIAAHSGTWHSPAAHALADQSGMERGAELANTSVPTLVIDAPEDPVTPPPHATRLARAIPSATLVTVPGLGHALPLAIVPPLAATITAHTGRRP</sequence>
<reference evidence="2 3" key="1">
    <citation type="submission" date="2022-04" db="EMBL/GenBank/DDBJ databases">
        <title>Genome draft of Actinomadura sp. ATCC 31491.</title>
        <authorList>
            <person name="Shi X."/>
            <person name="Du Y."/>
        </authorList>
    </citation>
    <scope>NUCLEOTIDE SEQUENCE [LARGE SCALE GENOMIC DNA]</scope>
    <source>
        <strain evidence="2 3">ATCC 31491</strain>
    </source>
</reference>
<dbReference type="PANTHER" id="PTHR43433:SF5">
    <property type="entry name" value="AB HYDROLASE-1 DOMAIN-CONTAINING PROTEIN"/>
    <property type="match status" value="1"/>
</dbReference>
<dbReference type="RefSeq" id="WP_242381283.1">
    <property type="nucleotide sequence ID" value="NZ_JAKRKC020000002.1"/>
</dbReference>
<dbReference type="Proteomes" id="UP001317259">
    <property type="component" value="Unassembled WGS sequence"/>
</dbReference>